<protein>
    <submittedName>
        <fullName evidence="3">Uncharacterized protein</fullName>
    </submittedName>
</protein>
<dbReference type="Proteomes" id="UP000310158">
    <property type="component" value="Unassembled WGS sequence"/>
</dbReference>
<keyword evidence="2" id="KW-0812">Transmembrane</keyword>
<feature type="transmembrane region" description="Helical" evidence="2">
    <location>
        <begin position="117"/>
        <end position="138"/>
    </location>
</feature>
<feature type="compositionally biased region" description="Basic residues" evidence="1">
    <location>
        <begin position="400"/>
        <end position="416"/>
    </location>
</feature>
<comment type="caution">
    <text evidence="3">The sequence shown here is derived from an EMBL/GenBank/DDBJ whole genome shotgun (WGS) entry which is preliminary data.</text>
</comment>
<dbReference type="AlphaFoldDB" id="A0A4S4M5L4"/>
<reference evidence="3 4" key="1">
    <citation type="submission" date="2019-02" db="EMBL/GenBank/DDBJ databases">
        <title>Genome sequencing of the rare red list fungi Bondarzewia mesenterica.</title>
        <authorList>
            <person name="Buettner E."/>
            <person name="Kellner H."/>
        </authorList>
    </citation>
    <scope>NUCLEOTIDE SEQUENCE [LARGE SCALE GENOMIC DNA]</scope>
    <source>
        <strain evidence="3 4">DSM 108281</strain>
    </source>
</reference>
<evidence type="ECO:0000256" key="1">
    <source>
        <dbReference type="SAM" id="MobiDB-lite"/>
    </source>
</evidence>
<feature type="region of interest" description="Disordered" evidence="1">
    <location>
        <begin position="315"/>
        <end position="425"/>
    </location>
</feature>
<evidence type="ECO:0000313" key="4">
    <source>
        <dbReference type="Proteomes" id="UP000310158"/>
    </source>
</evidence>
<evidence type="ECO:0000256" key="2">
    <source>
        <dbReference type="SAM" id="Phobius"/>
    </source>
</evidence>
<feature type="compositionally biased region" description="Polar residues" evidence="1">
    <location>
        <begin position="321"/>
        <end position="332"/>
    </location>
</feature>
<feature type="compositionally biased region" description="Low complexity" evidence="1">
    <location>
        <begin position="353"/>
        <end position="387"/>
    </location>
</feature>
<proteinExistence type="predicted"/>
<dbReference type="EMBL" id="SGPL01000020">
    <property type="protein sequence ID" value="THH20502.1"/>
    <property type="molecule type" value="Genomic_DNA"/>
</dbReference>
<keyword evidence="4" id="KW-1185">Reference proteome</keyword>
<evidence type="ECO:0000313" key="3">
    <source>
        <dbReference type="EMBL" id="THH20502.1"/>
    </source>
</evidence>
<gene>
    <name evidence="3" type="ORF">EW146_g873</name>
</gene>
<keyword evidence="2" id="KW-1133">Transmembrane helix</keyword>
<sequence length="482" mass="53340">MEERKGKKRDKRLTHGGLRDRGIQGSAEEWADSDLYITTNQPWPHQRFLSSSIDPLVLHTILLIRIYTSHPVSFFPSLATSPSPDAFRLLVFPDLIFTPDAAVISTDRINGYHNRTVLACFTVCTLVSISVSCFALVLCLRFTPIIIEDATAVLEHGKAKTRVYFDACRAQRARVLRRVETRIDIRLAFAIDLYAVDAAARGMPHADAGASARVYYDLSYLLAAAARVVGYAGYLIVSFSSVLLKDVHAHARIILCKSVGTWLLPIAATPPPTRTLTYRPRPTKGHELPMQTRHVILNEQRQPFVTASPEHTILLLPPPNINTASPSKSTSLPERHVSFHEPSSAVQRTASNPTPISPTHSTTPQSSDETLTPSLLSTSHQQQQHSPAPSPPPSADAAEHRRRVSLRLTRPWRKRPSSAGRAEEGVMGVSELGERVEDQRPHQPATFTGHEAKEEMVENGYEAEMTPQEETGMGHLMAANYT</sequence>
<name>A0A4S4M5L4_9AGAM</name>
<keyword evidence="2" id="KW-0472">Membrane</keyword>
<accession>A0A4S4M5L4</accession>
<organism evidence="3 4">
    <name type="scientific">Bondarzewia mesenterica</name>
    <dbReference type="NCBI Taxonomy" id="1095465"/>
    <lineage>
        <taxon>Eukaryota</taxon>
        <taxon>Fungi</taxon>
        <taxon>Dikarya</taxon>
        <taxon>Basidiomycota</taxon>
        <taxon>Agaricomycotina</taxon>
        <taxon>Agaricomycetes</taxon>
        <taxon>Russulales</taxon>
        <taxon>Bondarzewiaceae</taxon>
        <taxon>Bondarzewia</taxon>
    </lineage>
</organism>